<dbReference type="InterPro" id="IPR052922">
    <property type="entry name" value="Cytidylate_Kinase-2"/>
</dbReference>
<dbReference type="PANTHER" id="PTHR37816">
    <property type="entry name" value="YALI0E33011P"/>
    <property type="match status" value="1"/>
</dbReference>
<accession>A0A1L7NGC5</accession>
<dbReference type="InterPro" id="IPR027417">
    <property type="entry name" value="P-loop_NTPase"/>
</dbReference>
<dbReference type="PANTHER" id="PTHR37816:SF2">
    <property type="entry name" value="DNA TOPOLOGY MODULATION PROTEIN FLAR-RELATED PROTEIN"/>
    <property type="match status" value="1"/>
</dbReference>
<evidence type="ECO:0000313" key="2">
    <source>
        <dbReference type="Proteomes" id="UP000218731"/>
    </source>
</evidence>
<evidence type="ECO:0000313" key="1">
    <source>
        <dbReference type="EMBL" id="BAW24474.1"/>
    </source>
</evidence>
<reference evidence="1 2" key="1">
    <citation type="submission" date="2015-11" db="EMBL/GenBank/DDBJ databases">
        <title>Complete genome sequencing of a biphenyl-degrading bacterium, Pseudomonas putida KF715 (=NBRC110667).</title>
        <authorList>
            <person name="Suenaga H."/>
            <person name="Fujihara N."/>
            <person name="Watanabe T."/>
            <person name="Hirose J."/>
            <person name="Kimura N."/>
            <person name="Yamazoe A."/>
            <person name="Hosoyama A."/>
            <person name="Shimodaira J."/>
            <person name="Furukawa K."/>
        </authorList>
    </citation>
    <scope>NUCLEOTIDE SEQUENCE [LARGE SCALE GENOMIC DNA]</scope>
    <source>
        <strain evidence="1 2">KF715</strain>
    </source>
</reference>
<dbReference type="AlphaFoldDB" id="A0A1L7NGC5"/>
<dbReference type="Gene3D" id="3.40.50.300">
    <property type="entry name" value="P-loop containing nucleotide triphosphate hydrolases"/>
    <property type="match status" value="1"/>
</dbReference>
<proteinExistence type="predicted"/>
<dbReference type="EMBL" id="AP015029">
    <property type="protein sequence ID" value="BAW24474.1"/>
    <property type="molecule type" value="Genomic_DNA"/>
</dbReference>
<protein>
    <submittedName>
        <fullName evidence="1">ATPase AAA</fullName>
    </submittedName>
</protein>
<organism evidence="1 2">
    <name type="scientific">Pseudomonas putida</name>
    <name type="common">Arthrobacter siderocapsulatus</name>
    <dbReference type="NCBI Taxonomy" id="303"/>
    <lineage>
        <taxon>Bacteria</taxon>
        <taxon>Pseudomonadati</taxon>
        <taxon>Pseudomonadota</taxon>
        <taxon>Gammaproteobacteria</taxon>
        <taxon>Pseudomonadales</taxon>
        <taxon>Pseudomonadaceae</taxon>
        <taxon>Pseudomonas</taxon>
    </lineage>
</organism>
<gene>
    <name evidence="1" type="ORF">KF715C_ch39010</name>
</gene>
<sequence length="179" mass="20046">MQRIVILGNAGSGKSTLARQIGARLGASVVHLDTLFWEAGWVEPDAETFRSRVRDAVSGQAWVCEGNYSRRTFDLRLPRADLVIWLDTPRLTCLKRVILRSVLNKPRPDLPAGCTERLDRAFLTFLKFVWTFDRGYRPGIEANRQAIGPQVPVVHLRGDRQIAAFVEGLIQPAPAARSL</sequence>
<dbReference type="Proteomes" id="UP000218731">
    <property type="component" value="Chromosome 1"/>
</dbReference>
<name>A0A1L7NGC5_PSEPU</name>
<dbReference type="SUPFAM" id="SSF52540">
    <property type="entry name" value="P-loop containing nucleoside triphosphate hydrolases"/>
    <property type="match status" value="1"/>
</dbReference>
<dbReference type="RefSeq" id="WP_096426531.1">
    <property type="nucleotide sequence ID" value="NZ_AP015029.1"/>
</dbReference>